<dbReference type="Proteomes" id="UP000245956">
    <property type="component" value="Unassembled WGS sequence"/>
</dbReference>
<dbReference type="AlphaFoldDB" id="A0A2U3E4T6"/>
<feature type="compositionally biased region" description="Basic and acidic residues" evidence="1">
    <location>
        <begin position="1"/>
        <end position="11"/>
    </location>
</feature>
<dbReference type="SUPFAM" id="SSF53474">
    <property type="entry name" value="alpha/beta-Hydrolases"/>
    <property type="match status" value="1"/>
</dbReference>
<feature type="region of interest" description="Disordered" evidence="1">
    <location>
        <begin position="1"/>
        <end position="21"/>
    </location>
</feature>
<accession>A0A2U3E4T6</accession>
<dbReference type="PANTHER" id="PTHR22946:SF12">
    <property type="entry name" value="CONIDIAL PIGMENT BIOSYNTHESIS PROTEIN AYG1 (AFU_ORTHOLOGUE AFUA_2G17550)"/>
    <property type="match status" value="1"/>
</dbReference>
<feature type="region of interest" description="Disordered" evidence="1">
    <location>
        <begin position="65"/>
        <end position="86"/>
    </location>
</feature>
<evidence type="ECO:0000256" key="1">
    <source>
        <dbReference type="SAM" id="MobiDB-lite"/>
    </source>
</evidence>
<dbReference type="Gene3D" id="1.20.1440.110">
    <property type="entry name" value="acylaminoacyl peptidase"/>
    <property type="match status" value="1"/>
</dbReference>
<reference evidence="2 3" key="1">
    <citation type="journal article" date="2016" name="Front. Microbiol.">
        <title>Genome and transcriptome sequences reveal the specific parasitism of the nematophagous Purpureocillium lilacinum 36-1.</title>
        <authorList>
            <person name="Xie J."/>
            <person name="Li S."/>
            <person name="Mo C."/>
            <person name="Xiao X."/>
            <person name="Peng D."/>
            <person name="Wang G."/>
            <person name="Xiao Y."/>
        </authorList>
    </citation>
    <scope>NUCLEOTIDE SEQUENCE [LARGE SCALE GENOMIC DNA]</scope>
    <source>
        <strain evidence="2 3">36-1</strain>
    </source>
</reference>
<sequence>MAPCPWDHDPQRSAPFPFGPERGDARLRDLLITVERANKTAGWLHEHLREHGSIACTTTAWARRNRTTGDTQTLRHAPSEPDRSRESVQTCAMADNATMLQLNADPNFHFGLLRPMALSVYDGADISEVLTAAKGIIPGDFESFAGAFTRLADNVLARAKGILSKKFPVSARTAFFSAATYFRSADFYLHGNPSDPRIMDFWAKQTDAFDHGLALLDTPAKRVTVKTSDFDIPGIWMTPDDEVKRRPTIIMGNGYDGAQEEMYHVFGLAALERGYNVLTYEGPGQPAVRRYQNKGFIPDWERVVTPLVDHVLRMKDRVDPGAIGLLGLSFGGYQAPRAAAFEHRLAAVMAIDGVWDFGGMIHKSFGPELMAIHAAGDKKRFDEISQKFLQPGAPTDLRWGLEQGMWSFNTRSPFDFATLVTNYTLAGGIAQRVRTPTFVGDAEDDAQFRGQPKLLAEALGKWGHLHEFKSVDAIGTHSGIGALKQQSAVVLDWFQGVLDSKKGRDGGGGGGGGRA</sequence>
<comment type="caution">
    <text evidence="2">The sequence shown here is derived from an EMBL/GenBank/DDBJ whole genome shotgun (WGS) entry which is preliminary data.</text>
</comment>
<name>A0A2U3E4T6_PURLI</name>
<evidence type="ECO:0008006" key="4">
    <source>
        <dbReference type="Google" id="ProtNLM"/>
    </source>
</evidence>
<proteinExistence type="predicted"/>
<dbReference type="PANTHER" id="PTHR22946">
    <property type="entry name" value="DIENELACTONE HYDROLASE DOMAIN-CONTAINING PROTEIN-RELATED"/>
    <property type="match status" value="1"/>
</dbReference>
<dbReference type="InterPro" id="IPR050261">
    <property type="entry name" value="FrsA_esterase"/>
</dbReference>
<dbReference type="Gene3D" id="3.40.50.1820">
    <property type="entry name" value="alpha/beta hydrolase"/>
    <property type="match status" value="1"/>
</dbReference>
<organism evidence="2 3">
    <name type="scientific">Purpureocillium lilacinum</name>
    <name type="common">Paecilomyces lilacinus</name>
    <dbReference type="NCBI Taxonomy" id="33203"/>
    <lineage>
        <taxon>Eukaryota</taxon>
        <taxon>Fungi</taxon>
        <taxon>Dikarya</taxon>
        <taxon>Ascomycota</taxon>
        <taxon>Pezizomycotina</taxon>
        <taxon>Sordariomycetes</taxon>
        <taxon>Hypocreomycetidae</taxon>
        <taxon>Hypocreales</taxon>
        <taxon>Ophiocordycipitaceae</taxon>
        <taxon>Purpureocillium</taxon>
    </lineage>
</organism>
<dbReference type="InterPro" id="IPR029058">
    <property type="entry name" value="AB_hydrolase_fold"/>
</dbReference>
<evidence type="ECO:0000313" key="2">
    <source>
        <dbReference type="EMBL" id="PWI69484.1"/>
    </source>
</evidence>
<evidence type="ECO:0000313" key="3">
    <source>
        <dbReference type="Proteomes" id="UP000245956"/>
    </source>
</evidence>
<dbReference type="EMBL" id="LCWV01000012">
    <property type="protein sequence ID" value="PWI69484.1"/>
    <property type="molecule type" value="Genomic_DNA"/>
</dbReference>
<gene>
    <name evidence="2" type="ORF">PCL_01131</name>
</gene>
<feature type="compositionally biased region" description="Basic and acidic residues" evidence="1">
    <location>
        <begin position="77"/>
        <end position="86"/>
    </location>
</feature>
<protein>
    <recommendedName>
        <fullName evidence="4">2,6-dihydropseudooxynicotine hydrolase</fullName>
    </recommendedName>
</protein>